<dbReference type="PROSITE" id="PS51197">
    <property type="entry name" value="HTH_RRF2_2"/>
    <property type="match status" value="1"/>
</dbReference>
<dbReference type="GO" id="GO:0003690">
    <property type="term" value="F:double-stranded DNA binding"/>
    <property type="evidence" value="ECO:0007669"/>
    <property type="project" value="InterPro"/>
</dbReference>
<dbReference type="GO" id="GO:0003700">
    <property type="term" value="F:DNA-binding transcription factor activity"/>
    <property type="evidence" value="ECO:0007669"/>
    <property type="project" value="InterPro"/>
</dbReference>
<evidence type="ECO:0000256" key="1">
    <source>
        <dbReference type="ARBA" id="ARBA00023125"/>
    </source>
</evidence>
<dbReference type="SUPFAM" id="SSF46785">
    <property type="entry name" value="Winged helix' DNA-binding domain"/>
    <property type="match status" value="1"/>
</dbReference>
<reference evidence="3" key="1">
    <citation type="submission" date="2016-10" db="EMBL/GenBank/DDBJ databases">
        <authorList>
            <person name="Varghese N."/>
            <person name="Submissions S."/>
        </authorList>
    </citation>
    <scope>NUCLEOTIDE SEQUENCE [LARGE SCALE GENOMIC DNA]</scope>
    <source>
        <strain evidence="3">DSM 17616</strain>
    </source>
</reference>
<dbReference type="InterPro" id="IPR036388">
    <property type="entry name" value="WH-like_DNA-bd_sf"/>
</dbReference>
<dbReference type="Gene3D" id="1.10.10.10">
    <property type="entry name" value="Winged helix-like DNA-binding domain superfamily/Winged helix DNA-binding domain"/>
    <property type="match status" value="1"/>
</dbReference>
<dbReference type="PROSITE" id="PS01332">
    <property type="entry name" value="HTH_RRF2_1"/>
    <property type="match status" value="1"/>
</dbReference>
<dbReference type="EMBL" id="FNXF01000001">
    <property type="protein sequence ID" value="SEH59017.1"/>
    <property type="molecule type" value="Genomic_DNA"/>
</dbReference>
<name>A0A1H6JIQ6_9GAMM</name>
<dbReference type="InterPro" id="IPR030489">
    <property type="entry name" value="TR_Rrf2-type_CS"/>
</dbReference>
<dbReference type="NCBIfam" id="TIGR00738">
    <property type="entry name" value="rrf2_super"/>
    <property type="match status" value="1"/>
</dbReference>
<dbReference type="STRING" id="173990.SAMN05660691_00364"/>
<dbReference type="InterPro" id="IPR010242">
    <property type="entry name" value="TF_HTH_IscR"/>
</dbReference>
<dbReference type="InterPro" id="IPR036390">
    <property type="entry name" value="WH_DNA-bd_sf"/>
</dbReference>
<organism evidence="2 3">
    <name type="scientific">Rheinheimera pacifica</name>
    <dbReference type="NCBI Taxonomy" id="173990"/>
    <lineage>
        <taxon>Bacteria</taxon>
        <taxon>Pseudomonadati</taxon>
        <taxon>Pseudomonadota</taxon>
        <taxon>Gammaproteobacteria</taxon>
        <taxon>Chromatiales</taxon>
        <taxon>Chromatiaceae</taxon>
        <taxon>Rheinheimera</taxon>
    </lineage>
</organism>
<dbReference type="PANTHER" id="PTHR33221:SF5">
    <property type="entry name" value="HTH-TYPE TRANSCRIPTIONAL REGULATOR ISCR"/>
    <property type="match status" value="1"/>
</dbReference>
<dbReference type="InterPro" id="IPR000944">
    <property type="entry name" value="Tscrpt_reg_Rrf2"/>
</dbReference>
<keyword evidence="3" id="KW-1185">Reference proteome</keyword>
<keyword evidence="1" id="KW-0238">DNA-binding</keyword>
<accession>A0A1H6JIQ6</accession>
<gene>
    <name evidence="2" type="ORF">SAMN05660691_00364</name>
</gene>
<dbReference type="NCBIfam" id="TIGR02010">
    <property type="entry name" value="IscR"/>
    <property type="match status" value="1"/>
</dbReference>
<evidence type="ECO:0000313" key="2">
    <source>
        <dbReference type="EMBL" id="SEH59017.1"/>
    </source>
</evidence>
<protein>
    <submittedName>
        <fullName evidence="2">Transcriptional regulator, BadM/Rrf2 family</fullName>
    </submittedName>
</protein>
<sequence>MRLTSKGRYAVTAMLDVALHTATGPVPLADISERQGISLSYLEQLFARLRKQGLVSSVRGPGGGYQLGREAGSISVSDVISAVDESVDATRCQGKSDCHSGTRCLTHTLWSDLSHRIEDFLTGITLGELVNKQDVQYLAKRQNSRIVKNPATDIEVSCQL</sequence>
<dbReference type="OrthoDB" id="9808360at2"/>
<dbReference type="AlphaFoldDB" id="A0A1H6JIQ6"/>
<dbReference type="Pfam" id="PF02082">
    <property type="entry name" value="Rrf2"/>
    <property type="match status" value="1"/>
</dbReference>
<dbReference type="GO" id="GO:0005829">
    <property type="term" value="C:cytosol"/>
    <property type="evidence" value="ECO:0007669"/>
    <property type="project" value="TreeGrafter"/>
</dbReference>
<dbReference type="Proteomes" id="UP000199371">
    <property type="component" value="Unassembled WGS sequence"/>
</dbReference>
<dbReference type="RefSeq" id="WP_068228327.1">
    <property type="nucleotide sequence ID" value="NZ_DASWWU010000014.1"/>
</dbReference>
<proteinExistence type="predicted"/>
<dbReference type="PANTHER" id="PTHR33221">
    <property type="entry name" value="WINGED HELIX-TURN-HELIX TRANSCRIPTIONAL REGULATOR, RRF2 FAMILY"/>
    <property type="match status" value="1"/>
</dbReference>
<evidence type="ECO:0000313" key="3">
    <source>
        <dbReference type="Proteomes" id="UP000199371"/>
    </source>
</evidence>
<dbReference type="FunFam" id="1.10.10.10:FF:000026">
    <property type="entry name" value="HTH-type transcriptional regulator IscR"/>
    <property type="match status" value="1"/>
</dbReference>